<dbReference type="FunFam" id="3.40.50.10130:FF:000002">
    <property type="entry name" value="DNA repair endonuclease XPF"/>
    <property type="match status" value="1"/>
</dbReference>
<keyword evidence="6" id="KW-0378">Hydrolase</keyword>
<dbReference type="GO" id="GO:0000014">
    <property type="term" value="F:single-stranded DNA endodeoxyribonuclease activity"/>
    <property type="evidence" value="ECO:0007669"/>
    <property type="project" value="TreeGrafter"/>
</dbReference>
<evidence type="ECO:0000256" key="8">
    <source>
        <dbReference type="ARBA" id="ARBA00023204"/>
    </source>
</evidence>
<dbReference type="STRING" id="1754191.A0A1Y1UA20"/>
<dbReference type="AlphaFoldDB" id="A0A1Y1UA20"/>
<dbReference type="GO" id="GO:0003684">
    <property type="term" value="F:damaged DNA binding"/>
    <property type="evidence" value="ECO:0007669"/>
    <property type="project" value="TreeGrafter"/>
</dbReference>
<evidence type="ECO:0000256" key="2">
    <source>
        <dbReference type="ARBA" id="ARBA00010015"/>
    </source>
</evidence>
<evidence type="ECO:0000256" key="5">
    <source>
        <dbReference type="ARBA" id="ARBA00022763"/>
    </source>
</evidence>
<keyword evidence="12" id="KW-1185">Reference proteome</keyword>
<dbReference type="Proteomes" id="UP000193719">
    <property type="component" value="Unassembled WGS sequence"/>
</dbReference>
<keyword evidence="9" id="KW-0539">Nucleus</keyword>
<dbReference type="OrthoDB" id="361020at2759"/>
<keyword evidence="8" id="KW-0234">DNA repair</keyword>
<reference evidence="11 12" key="2">
    <citation type="submission" date="2016-08" db="EMBL/GenBank/DDBJ databases">
        <title>Pervasive Adenine N6-methylation of Active Genes in Fungi.</title>
        <authorList>
            <consortium name="DOE Joint Genome Institute"/>
            <person name="Mondo S.J."/>
            <person name="Dannebaum R.O."/>
            <person name="Kuo R.C."/>
            <person name="Labutti K."/>
            <person name="Haridas S."/>
            <person name="Kuo A."/>
            <person name="Salamov A."/>
            <person name="Ahrendt S.R."/>
            <person name="Lipzen A."/>
            <person name="Sullivan W."/>
            <person name="Andreopoulos W.B."/>
            <person name="Clum A."/>
            <person name="Lindquist E."/>
            <person name="Daum C."/>
            <person name="Ramamoorthy G.K."/>
            <person name="Gryganskyi A."/>
            <person name="Culley D."/>
            <person name="Magnuson J.K."/>
            <person name="James T.Y."/>
            <person name="O'Malley M.A."/>
            <person name="Stajich J.E."/>
            <person name="Spatafora J.W."/>
            <person name="Visel A."/>
            <person name="Grigoriev I.V."/>
        </authorList>
    </citation>
    <scope>NUCLEOTIDE SEQUENCE [LARGE SCALE GENOMIC DNA]</scope>
    <source>
        <strain evidence="12">finn</strain>
    </source>
</reference>
<dbReference type="SUPFAM" id="SSF52980">
    <property type="entry name" value="Restriction endonuclease-like"/>
    <property type="match status" value="1"/>
</dbReference>
<sequence length="233" mass="27112">KIIVDVREFRCSLPLLIHTKEINVKPCTLIVGDYILTPTHCVERKSVNDLIQSFKSGRLYNQVESMSTYYKQPILLIEFNQDKSFLLQVILHILIYIFKYIQSKIVLLLLAFPNLKILWASSPYASSEMFDDIKKSQKEPDEQEALSKGTELLEKNNQEKSYNPYTQYNVTPQEMLLSIPGVNYKNYRIIMNNVENIYELSQMTVDQLNPLVGIESARLIYNFFNSTPKDKLV</sequence>
<dbReference type="EMBL" id="MCFH01000183">
    <property type="protein sequence ID" value="ORX34880.1"/>
    <property type="molecule type" value="Genomic_DNA"/>
</dbReference>
<protein>
    <submittedName>
        <fullName evidence="11">ERCC4-domain-containing protein</fullName>
    </submittedName>
</protein>
<evidence type="ECO:0000256" key="6">
    <source>
        <dbReference type="ARBA" id="ARBA00022801"/>
    </source>
</evidence>
<dbReference type="Pfam" id="PF02732">
    <property type="entry name" value="ERCC4"/>
    <property type="match status" value="1"/>
</dbReference>
<dbReference type="SUPFAM" id="SSF47781">
    <property type="entry name" value="RuvA domain 2-like"/>
    <property type="match status" value="1"/>
</dbReference>
<feature type="domain" description="ERCC4" evidence="10">
    <location>
        <begin position="1"/>
        <end position="81"/>
    </location>
</feature>
<dbReference type="GO" id="GO:1901255">
    <property type="term" value="P:nucleotide-excision repair involved in interstrand cross-link repair"/>
    <property type="evidence" value="ECO:0007669"/>
    <property type="project" value="TreeGrafter"/>
</dbReference>
<organism evidence="11 12">
    <name type="scientific">Piromyces finnis</name>
    <dbReference type="NCBI Taxonomy" id="1754191"/>
    <lineage>
        <taxon>Eukaryota</taxon>
        <taxon>Fungi</taxon>
        <taxon>Fungi incertae sedis</taxon>
        <taxon>Chytridiomycota</taxon>
        <taxon>Chytridiomycota incertae sedis</taxon>
        <taxon>Neocallimastigomycetes</taxon>
        <taxon>Neocallimastigales</taxon>
        <taxon>Neocallimastigaceae</taxon>
        <taxon>Piromyces</taxon>
    </lineage>
</organism>
<reference evidence="11 12" key="1">
    <citation type="submission" date="2016-08" db="EMBL/GenBank/DDBJ databases">
        <title>Genomes of anaerobic fungi encode conserved fungal cellulosomes for biomass hydrolysis.</title>
        <authorList>
            <consortium name="DOE Joint Genome Institute"/>
            <person name="Haitjema C.H."/>
            <person name="Gilmore S.P."/>
            <person name="Henske J.K."/>
            <person name="Solomon K.V."/>
            <person name="De Groot R."/>
            <person name="Kuo A."/>
            <person name="Mondo S.J."/>
            <person name="Salamov A.A."/>
            <person name="Labutti K."/>
            <person name="Zhao Z."/>
            <person name="Chiniquy J."/>
            <person name="Barry K."/>
            <person name="Brewer H.M."/>
            <person name="Purvine S.O."/>
            <person name="Wright A.T."/>
            <person name="Boxma B."/>
            <person name="Van Alen T."/>
            <person name="Hackstein J.H."/>
            <person name="Baker S.E."/>
            <person name="Grigoriev I.V."/>
            <person name="O'Malley M.A."/>
        </authorList>
    </citation>
    <scope>NUCLEOTIDE SEQUENCE [LARGE SCALE GENOMIC DNA]</scope>
    <source>
        <strain evidence="12">finn</strain>
    </source>
</reference>
<gene>
    <name evidence="11" type="ORF">BCR36DRAFT_314155</name>
</gene>
<dbReference type="GO" id="GO:0000724">
    <property type="term" value="P:double-strand break repair via homologous recombination"/>
    <property type="evidence" value="ECO:0007669"/>
    <property type="project" value="TreeGrafter"/>
</dbReference>
<evidence type="ECO:0000256" key="7">
    <source>
        <dbReference type="ARBA" id="ARBA00023125"/>
    </source>
</evidence>
<dbReference type="GO" id="GO:0000712">
    <property type="term" value="P:resolution of meiotic recombination intermediates"/>
    <property type="evidence" value="ECO:0007669"/>
    <property type="project" value="TreeGrafter"/>
</dbReference>
<dbReference type="Gene3D" id="3.40.50.10130">
    <property type="match status" value="1"/>
</dbReference>
<keyword evidence="4" id="KW-0255">Endonuclease</keyword>
<evidence type="ECO:0000259" key="10">
    <source>
        <dbReference type="SMART" id="SM00891"/>
    </source>
</evidence>
<dbReference type="PANTHER" id="PTHR10150">
    <property type="entry name" value="DNA REPAIR ENDONUCLEASE XPF"/>
    <property type="match status" value="1"/>
</dbReference>
<keyword evidence="5" id="KW-0227">DNA damage</keyword>
<evidence type="ECO:0000313" key="12">
    <source>
        <dbReference type="Proteomes" id="UP000193719"/>
    </source>
</evidence>
<dbReference type="InterPro" id="IPR010994">
    <property type="entry name" value="RuvA_2-like"/>
</dbReference>
<name>A0A1Y1UA20_9FUNG</name>
<comment type="similarity">
    <text evidence="2">Belongs to the XPF family.</text>
</comment>
<feature type="non-terminal residue" evidence="11">
    <location>
        <position position="1"/>
    </location>
</feature>
<evidence type="ECO:0000313" key="11">
    <source>
        <dbReference type="EMBL" id="ORX34880.1"/>
    </source>
</evidence>
<dbReference type="PANTHER" id="PTHR10150:SF0">
    <property type="entry name" value="DNA REPAIR ENDONUCLEASE XPF"/>
    <property type="match status" value="1"/>
</dbReference>
<dbReference type="GO" id="GO:0003697">
    <property type="term" value="F:single-stranded DNA binding"/>
    <property type="evidence" value="ECO:0007669"/>
    <property type="project" value="TreeGrafter"/>
</dbReference>
<accession>A0A1Y1UA20</accession>
<dbReference type="Gene3D" id="1.10.150.20">
    <property type="entry name" value="5' to 3' exonuclease, C-terminal subdomain"/>
    <property type="match status" value="1"/>
</dbReference>
<dbReference type="GO" id="GO:0000110">
    <property type="term" value="C:nucleotide-excision repair factor 1 complex"/>
    <property type="evidence" value="ECO:0007669"/>
    <property type="project" value="TreeGrafter"/>
</dbReference>
<dbReference type="CDD" id="cd20078">
    <property type="entry name" value="XPF_nuclease_XPF_euk"/>
    <property type="match status" value="1"/>
</dbReference>
<dbReference type="InterPro" id="IPR047520">
    <property type="entry name" value="XPF_nuclease"/>
</dbReference>
<comment type="caution">
    <text evidence="11">The sequence shown here is derived from an EMBL/GenBank/DDBJ whole genome shotgun (WGS) entry which is preliminary data.</text>
</comment>
<evidence type="ECO:0000256" key="3">
    <source>
        <dbReference type="ARBA" id="ARBA00022722"/>
    </source>
</evidence>
<evidence type="ECO:0000256" key="4">
    <source>
        <dbReference type="ARBA" id="ARBA00022759"/>
    </source>
</evidence>
<keyword evidence="7" id="KW-0238">DNA-binding</keyword>
<keyword evidence="3" id="KW-0540">Nuclease</keyword>
<evidence type="ECO:0000256" key="1">
    <source>
        <dbReference type="ARBA" id="ARBA00004123"/>
    </source>
</evidence>
<dbReference type="SMART" id="SM00891">
    <property type="entry name" value="ERCC4"/>
    <property type="match status" value="1"/>
</dbReference>
<dbReference type="InterPro" id="IPR006166">
    <property type="entry name" value="ERCC4_domain"/>
</dbReference>
<evidence type="ECO:0000256" key="9">
    <source>
        <dbReference type="ARBA" id="ARBA00023242"/>
    </source>
</evidence>
<comment type="subcellular location">
    <subcellularLocation>
        <location evidence="1">Nucleus</location>
    </subcellularLocation>
</comment>
<proteinExistence type="inferred from homology"/>
<dbReference type="InterPro" id="IPR011335">
    <property type="entry name" value="Restrct_endonuc-II-like"/>
</dbReference>